<reference evidence="3 4" key="1">
    <citation type="submission" date="2021-06" db="EMBL/GenBank/DDBJ databases">
        <title>Caerostris darwini draft genome.</title>
        <authorList>
            <person name="Kono N."/>
            <person name="Arakawa K."/>
        </authorList>
    </citation>
    <scope>NUCLEOTIDE SEQUENCE [LARGE SCALE GENOMIC DNA]</scope>
</reference>
<evidence type="ECO:0000313" key="3">
    <source>
        <dbReference type="EMBL" id="GIX75380.1"/>
    </source>
</evidence>
<accession>A0AAV4MU77</accession>
<dbReference type="Proteomes" id="UP001054837">
    <property type="component" value="Unassembled WGS sequence"/>
</dbReference>
<evidence type="ECO:0008006" key="5">
    <source>
        <dbReference type="Google" id="ProtNLM"/>
    </source>
</evidence>
<dbReference type="EMBL" id="BPLQ01000822">
    <property type="protein sequence ID" value="GIX75380.1"/>
    <property type="molecule type" value="Genomic_DNA"/>
</dbReference>
<proteinExistence type="predicted"/>
<comment type="caution">
    <text evidence="3">The sequence shown here is derived from an EMBL/GenBank/DDBJ whole genome shotgun (WGS) entry which is preliminary data.</text>
</comment>
<protein>
    <recommendedName>
        <fullName evidence="5">Secreted protein</fullName>
    </recommendedName>
</protein>
<name>A0AAV4MU77_9ARAC</name>
<organism evidence="3 4">
    <name type="scientific">Caerostris darwini</name>
    <dbReference type="NCBI Taxonomy" id="1538125"/>
    <lineage>
        <taxon>Eukaryota</taxon>
        <taxon>Metazoa</taxon>
        <taxon>Ecdysozoa</taxon>
        <taxon>Arthropoda</taxon>
        <taxon>Chelicerata</taxon>
        <taxon>Arachnida</taxon>
        <taxon>Araneae</taxon>
        <taxon>Araneomorphae</taxon>
        <taxon>Entelegynae</taxon>
        <taxon>Araneoidea</taxon>
        <taxon>Araneidae</taxon>
        <taxon>Caerostris</taxon>
    </lineage>
</organism>
<evidence type="ECO:0000256" key="2">
    <source>
        <dbReference type="SAM" id="SignalP"/>
    </source>
</evidence>
<evidence type="ECO:0000256" key="1">
    <source>
        <dbReference type="SAM" id="MobiDB-lite"/>
    </source>
</evidence>
<keyword evidence="4" id="KW-1185">Reference proteome</keyword>
<sequence>MSHEWRGFRAACLLAGAFAGGFPNVSSREDKHHLSSPPTGELEEAPNPQNCRGVVAKYLHCFVLEEERSSGVSGVNPVVVPNG</sequence>
<feature type="chain" id="PRO_5043999888" description="Secreted protein" evidence="2">
    <location>
        <begin position="28"/>
        <end position="83"/>
    </location>
</feature>
<gene>
    <name evidence="3" type="ORF">CDAR_611821</name>
</gene>
<evidence type="ECO:0000313" key="4">
    <source>
        <dbReference type="Proteomes" id="UP001054837"/>
    </source>
</evidence>
<feature type="region of interest" description="Disordered" evidence="1">
    <location>
        <begin position="26"/>
        <end position="48"/>
    </location>
</feature>
<dbReference type="AlphaFoldDB" id="A0AAV4MU77"/>
<keyword evidence="2" id="KW-0732">Signal</keyword>
<feature type="signal peptide" evidence="2">
    <location>
        <begin position="1"/>
        <end position="27"/>
    </location>
</feature>